<keyword evidence="1" id="KW-1133">Transmembrane helix</keyword>
<feature type="transmembrane region" description="Helical" evidence="1">
    <location>
        <begin position="51"/>
        <end position="75"/>
    </location>
</feature>
<keyword evidence="1" id="KW-0472">Membrane</keyword>
<reference evidence="2" key="1">
    <citation type="submission" date="2021-07" db="EMBL/GenBank/DDBJ databases">
        <title>Genomic diversity and antimicrobial resistance of Prevotella spp. isolated from chronic lung disease airways.</title>
        <authorList>
            <person name="Webb K.A."/>
            <person name="Olagoke O.S."/>
            <person name="Baird T."/>
            <person name="Neill J."/>
            <person name="Pham A."/>
            <person name="Wells T.J."/>
            <person name="Ramsay K.A."/>
            <person name="Bell S.C."/>
            <person name="Sarovich D.S."/>
            <person name="Price E.P."/>
        </authorList>
    </citation>
    <scope>NUCLEOTIDE SEQUENCE</scope>
    <source>
        <strain evidence="2">SCHI0047.S.3</strain>
    </source>
</reference>
<accession>A0AAW4NRN3</accession>
<dbReference type="AlphaFoldDB" id="A0AAW4NRN3"/>
<feature type="transmembrane region" description="Helical" evidence="1">
    <location>
        <begin position="107"/>
        <end position="134"/>
    </location>
</feature>
<evidence type="ECO:0000313" key="3">
    <source>
        <dbReference type="Proteomes" id="UP001196873"/>
    </source>
</evidence>
<feature type="transmembrane region" description="Helical" evidence="1">
    <location>
        <begin position="20"/>
        <end position="39"/>
    </location>
</feature>
<organism evidence="2 3">
    <name type="scientific">Segatella salivae</name>
    <dbReference type="NCBI Taxonomy" id="228604"/>
    <lineage>
        <taxon>Bacteria</taxon>
        <taxon>Pseudomonadati</taxon>
        <taxon>Bacteroidota</taxon>
        <taxon>Bacteroidia</taxon>
        <taxon>Bacteroidales</taxon>
        <taxon>Prevotellaceae</taxon>
        <taxon>Segatella</taxon>
    </lineage>
</organism>
<comment type="caution">
    <text evidence="2">The sequence shown here is derived from an EMBL/GenBank/DDBJ whole genome shotgun (WGS) entry which is preliminary data.</text>
</comment>
<dbReference type="Proteomes" id="UP001196873">
    <property type="component" value="Unassembled WGS sequence"/>
</dbReference>
<evidence type="ECO:0000256" key="1">
    <source>
        <dbReference type="SAM" id="Phobius"/>
    </source>
</evidence>
<feature type="transmembrane region" description="Helical" evidence="1">
    <location>
        <begin position="82"/>
        <end position="101"/>
    </location>
</feature>
<proteinExistence type="predicted"/>
<gene>
    <name evidence="2" type="ORF">KZY68_06325</name>
</gene>
<name>A0AAW4NRN3_9BACT</name>
<dbReference type="PROSITE" id="PS51257">
    <property type="entry name" value="PROKAR_LIPOPROTEIN"/>
    <property type="match status" value="1"/>
</dbReference>
<protein>
    <submittedName>
        <fullName evidence="2">Uncharacterized protein</fullName>
    </submittedName>
</protein>
<evidence type="ECO:0000313" key="2">
    <source>
        <dbReference type="EMBL" id="MBW4865633.1"/>
    </source>
</evidence>
<keyword evidence="1" id="KW-0812">Transmembrane</keyword>
<dbReference type="RefSeq" id="WP_219427734.1">
    <property type="nucleotide sequence ID" value="NZ_JABZVA010000040.1"/>
</dbReference>
<sequence length="140" mass="16397">MEKETYTPRHTIRNLVLANLFIYLLMVACNQIQMIIWFFSDENSILFGMDLLSYTLSFALAYPVGAAISWVFFYIDSWIKMAILQVFISNLIIFAICFLPSMDFDLFTIILLTIYFIFGGLCSIFVIFICCYIFRKSFED</sequence>
<dbReference type="EMBL" id="JAHXRF010000008">
    <property type="protein sequence ID" value="MBW4865633.1"/>
    <property type="molecule type" value="Genomic_DNA"/>
</dbReference>